<dbReference type="SUPFAM" id="SSF54060">
    <property type="entry name" value="His-Me finger endonucleases"/>
    <property type="match status" value="1"/>
</dbReference>
<dbReference type="Pfam" id="PF01223">
    <property type="entry name" value="Endonuclease_NS"/>
    <property type="match status" value="1"/>
</dbReference>
<dbReference type="SMART" id="SM00892">
    <property type="entry name" value="Endonuclease_NS"/>
    <property type="match status" value="1"/>
</dbReference>
<evidence type="ECO:0000313" key="16">
    <source>
        <dbReference type="Proteomes" id="UP000199477"/>
    </source>
</evidence>
<keyword evidence="12" id="KW-0732">Signal</keyword>
<dbReference type="GO" id="GO:0004519">
    <property type="term" value="F:endonuclease activity"/>
    <property type="evidence" value="ECO:0007669"/>
    <property type="project" value="UniProtKB-UniRule"/>
</dbReference>
<dbReference type="InterPro" id="IPR044929">
    <property type="entry name" value="DNA/RNA_non-sp_Endonuclease_sf"/>
</dbReference>
<name>A0A1I2BX28_9GAMM</name>
<feature type="compositionally biased region" description="Polar residues" evidence="11">
    <location>
        <begin position="99"/>
        <end position="109"/>
    </location>
</feature>
<keyword evidence="6 10" id="KW-0378">Hydrolase</keyword>
<evidence type="ECO:0000256" key="2">
    <source>
        <dbReference type="ARBA" id="ARBA00010052"/>
    </source>
</evidence>
<dbReference type="GO" id="GO:0003676">
    <property type="term" value="F:nucleic acid binding"/>
    <property type="evidence" value="ECO:0007669"/>
    <property type="project" value="InterPro"/>
</dbReference>
<feature type="region of interest" description="Disordered" evidence="11">
    <location>
        <begin position="84"/>
        <end position="124"/>
    </location>
</feature>
<dbReference type="GO" id="GO:0016787">
    <property type="term" value="F:hydrolase activity"/>
    <property type="evidence" value="ECO:0007669"/>
    <property type="project" value="UniProtKB-KW"/>
</dbReference>
<dbReference type="PANTHER" id="PTHR13966">
    <property type="entry name" value="ENDONUCLEASE RELATED"/>
    <property type="match status" value="1"/>
</dbReference>
<dbReference type="Proteomes" id="UP000199477">
    <property type="component" value="Unassembled WGS sequence"/>
</dbReference>
<evidence type="ECO:0000256" key="11">
    <source>
        <dbReference type="SAM" id="MobiDB-lite"/>
    </source>
</evidence>
<evidence type="ECO:0000256" key="12">
    <source>
        <dbReference type="SAM" id="SignalP"/>
    </source>
</evidence>
<evidence type="ECO:0000256" key="8">
    <source>
        <dbReference type="PIRSR" id="PIRSR640255-1"/>
    </source>
</evidence>
<keyword evidence="3 10" id="KW-0540">Nuclease</keyword>
<feature type="domain" description="ENPP1-3/EXOG-like endonuclease/phosphodiesterase" evidence="13">
    <location>
        <begin position="50"/>
        <end position="239"/>
    </location>
</feature>
<dbReference type="InterPro" id="IPR040255">
    <property type="entry name" value="Non-specific_endonuclease"/>
</dbReference>
<dbReference type="STRING" id="500610.SAMN02799615_01286"/>
<evidence type="ECO:0000256" key="7">
    <source>
        <dbReference type="ARBA" id="ARBA00022842"/>
    </source>
</evidence>
<dbReference type="InterPro" id="IPR020821">
    <property type="entry name" value="ENPP1-3/EXOG-like_nuc-like"/>
</dbReference>
<keyword evidence="5 10" id="KW-0255">Endonuclease</keyword>
<evidence type="ECO:0000256" key="5">
    <source>
        <dbReference type="ARBA" id="ARBA00022759"/>
    </source>
</evidence>
<dbReference type="InterPro" id="IPR001604">
    <property type="entry name" value="Endo_G_ENPP1-like_dom"/>
</dbReference>
<dbReference type="EC" id="3.1.30.-" evidence="10"/>
<reference evidence="16" key="1">
    <citation type="submission" date="2016-10" db="EMBL/GenBank/DDBJ databases">
        <authorList>
            <person name="Varghese N."/>
            <person name="Submissions S."/>
        </authorList>
    </citation>
    <scope>NUCLEOTIDE SEQUENCE [LARGE SCALE GENOMIC DNA]</scope>
    <source>
        <strain evidence="16">UNC178MFTsu3.1</strain>
    </source>
</reference>
<dbReference type="AlphaFoldDB" id="A0A1I2BX28"/>
<evidence type="ECO:0000256" key="1">
    <source>
        <dbReference type="ARBA" id="ARBA00001946"/>
    </source>
</evidence>
<evidence type="ECO:0000313" key="15">
    <source>
        <dbReference type="EMBL" id="SFE60542.1"/>
    </source>
</evidence>
<evidence type="ECO:0000256" key="9">
    <source>
        <dbReference type="PIRSR" id="PIRSR640255-2"/>
    </source>
</evidence>
<evidence type="ECO:0000259" key="14">
    <source>
        <dbReference type="SMART" id="SM00892"/>
    </source>
</evidence>
<feature type="domain" description="DNA/RNA non-specific endonuclease/pyrophosphatase/phosphodiesterase" evidence="14">
    <location>
        <begin position="49"/>
        <end position="239"/>
    </location>
</feature>
<feature type="binding site" evidence="9">
    <location>
        <position position="144"/>
    </location>
    <ligand>
        <name>Mg(2+)</name>
        <dbReference type="ChEBI" id="CHEBI:18420"/>
        <note>catalytic</note>
    </ligand>
</feature>
<gene>
    <name evidence="15" type="ORF">SAMN02799615_01286</name>
</gene>
<dbReference type="PROSITE" id="PS01070">
    <property type="entry name" value="NUCLEASE_NON_SPEC"/>
    <property type="match status" value="1"/>
</dbReference>
<dbReference type="InterPro" id="IPR044925">
    <property type="entry name" value="His-Me_finger_sf"/>
</dbReference>
<proteinExistence type="inferred from homology"/>
<comment type="cofactor">
    <cofactor evidence="1 10">
        <name>Mg(2+)</name>
        <dbReference type="ChEBI" id="CHEBI:18420"/>
    </cofactor>
</comment>
<dbReference type="InterPro" id="IPR018524">
    <property type="entry name" value="DNA/RNA_endonuclease_AS"/>
</dbReference>
<dbReference type="GO" id="GO:0046872">
    <property type="term" value="F:metal ion binding"/>
    <property type="evidence" value="ECO:0007669"/>
    <property type="project" value="UniProtKB-KW"/>
</dbReference>
<evidence type="ECO:0000256" key="4">
    <source>
        <dbReference type="ARBA" id="ARBA00022723"/>
    </source>
</evidence>
<evidence type="ECO:0000256" key="6">
    <source>
        <dbReference type="ARBA" id="ARBA00022801"/>
    </source>
</evidence>
<dbReference type="RefSeq" id="WP_026636053.1">
    <property type="nucleotide sequence ID" value="NZ_FONH01000003.1"/>
</dbReference>
<feature type="chain" id="PRO_5011555044" description="Endonuclease" evidence="12">
    <location>
        <begin position="22"/>
        <end position="250"/>
    </location>
</feature>
<keyword evidence="7" id="KW-0460">Magnesium</keyword>
<dbReference type="EMBL" id="FONH01000003">
    <property type="protein sequence ID" value="SFE60542.1"/>
    <property type="molecule type" value="Genomic_DNA"/>
</dbReference>
<dbReference type="SMART" id="SM00477">
    <property type="entry name" value="NUC"/>
    <property type="match status" value="1"/>
</dbReference>
<dbReference type="Gene3D" id="3.40.570.10">
    <property type="entry name" value="Extracellular Endonuclease, subunit A"/>
    <property type="match status" value="1"/>
</dbReference>
<evidence type="ECO:0000256" key="10">
    <source>
        <dbReference type="RuleBase" id="RU366055"/>
    </source>
</evidence>
<protein>
    <recommendedName>
        <fullName evidence="10">Endonuclease</fullName>
        <ecNumber evidence="10">3.1.30.-</ecNumber>
    </recommendedName>
</protein>
<keyword evidence="4 9" id="KW-0479">Metal-binding</keyword>
<dbReference type="PANTHER" id="PTHR13966:SF5">
    <property type="entry name" value="ENDONUCLEASE G, MITOCHONDRIAL"/>
    <property type="match status" value="1"/>
</dbReference>
<feature type="active site" description="Proton acceptor" evidence="8">
    <location>
        <position position="114"/>
    </location>
</feature>
<feature type="signal peptide" evidence="12">
    <location>
        <begin position="1"/>
        <end position="21"/>
    </location>
</feature>
<organism evidence="15 16">
    <name type="scientific">Dyella marensis</name>
    <dbReference type="NCBI Taxonomy" id="500610"/>
    <lineage>
        <taxon>Bacteria</taxon>
        <taxon>Pseudomonadati</taxon>
        <taxon>Pseudomonadota</taxon>
        <taxon>Gammaproteobacteria</taxon>
        <taxon>Lysobacterales</taxon>
        <taxon>Rhodanobacteraceae</taxon>
        <taxon>Dyella</taxon>
    </lineage>
</organism>
<sequence>MSRFGAWLLAVCFFASGASYAGTACPNFFIAGKEPVLDASLTSRTTEVCHTEYVLFASGVTKGPLYSAEHLTADQVAGADSISRSGSWHQETGIPVADRSQSSDYTNSGYDRGHMTPAGDASTLTSEGETFSMANVVPQLHKLNAGEWEKIESYVRGLATQLGDVYVVTGPAFAADSVPTIGKDGVAVPAYTWKAVYEPGVGAAAFLCTNEEDYTCTVISMVDVKTMSGVDPFPSLSPSMKSNPIDLALP</sequence>
<evidence type="ECO:0000256" key="3">
    <source>
        <dbReference type="ARBA" id="ARBA00022722"/>
    </source>
</evidence>
<accession>A0A1I2BX28</accession>
<comment type="similarity">
    <text evidence="2 10">Belongs to the DNA/RNA non-specific endonuclease family.</text>
</comment>
<keyword evidence="16" id="KW-1185">Reference proteome</keyword>
<evidence type="ECO:0000259" key="13">
    <source>
        <dbReference type="SMART" id="SM00477"/>
    </source>
</evidence>
<dbReference type="PROSITE" id="PS51257">
    <property type="entry name" value="PROKAR_LIPOPROTEIN"/>
    <property type="match status" value="1"/>
</dbReference>